<feature type="region of interest" description="Disordered" evidence="1">
    <location>
        <begin position="1"/>
        <end position="21"/>
    </location>
</feature>
<dbReference type="PaxDb" id="2850-Phatr43596"/>
<feature type="compositionally biased region" description="Basic and acidic residues" evidence="1">
    <location>
        <begin position="166"/>
        <end position="188"/>
    </location>
</feature>
<dbReference type="STRING" id="556484.B7FSS4"/>
<name>B7FSS4_PHATC</name>
<dbReference type="InterPro" id="IPR006994">
    <property type="entry name" value="TCF25/Rqc1"/>
</dbReference>
<evidence type="ECO:0000313" key="3">
    <source>
        <dbReference type="Proteomes" id="UP000000759"/>
    </source>
</evidence>
<dbReference type="EMBL" id="CM000606">
    <property type="protein sequence ID" value="EEC50530.1"/>
    <property type="molecule type" value="Genomic_DNA"/>
</dbReference>
<dbReference type="KEGG" id="pti:PHATRDRAFT_43596"/>
<gene>
    <name evidence="2" type="ORF">PHATRDRAFT_43596</name>
</gene>
<feature type="compositionally biased region" description="Acidic residues" evidence="1">
    <location>
        <begin position="150"/>
        <end position="165"/>
    </location>
</feature>
<dbReference type="eggNOG" id="KOG2422">
    <property type="taxonomic scope" value="Eukaryota"/>
</dbReference>
<dbReference type="GeneID" id="7197320"/>
<dbReference type="OrthoDB" id="205993at2759"/>
<organism evidence="2 3">
    <name type="scientific">Phaeodactylum tricornutum (strain CCAP 1055/1)</name>
    <dbReference type="NCBI Taxonomy" id="556484"/>
    <lineage>
        <taxon>Eukaryota</taxon>
        <taxon>Sar</taxon>
        <taxon>Stramenopiles</taxon>
        <taxon>Ochrophyta</taxon>
        <taxon>Bacillariophyta</taxon>
        <taxon>Bacillariophyceae</taxon>
        <taxon>Bacillariophycidae</taxon>
        <taxon>Naviculales</taxon>
        <taxon>Phaeodactylaceae</taxon>
        <taxon>Phaeodactylum</taxon>
    </lineage>
</organism>
<dbReference type="InParanoid" id="B7FSS4"/>
<reference evidence="3" key="2">
    <citation type="submission" date="2008-08" db="EMBL/GenBank/DDBJ databases">
        <authorList>
            <consortium name="Diatom Consortium"/>
            <person name="Grigoriev I."/>
            <person name="Grimwood J."/>
            <person name="Kuo A."/>
            <person name="Otillar R.P."/>
            <person name="Salamov A."/>
            <person name="Detter J.C."/>
            <person name="Lindquist E."/>
            <person name="Shapiro H."/>
            <person name="Lucas S."/>
            <person name="Glavina del Rio T."/>
            <person name="Pitluck S."/>
            <person name="Rokhsar D."/>
            <person name="Bowler C."/>
        </authorList>
    </citation>
    <scope>GENOME REANNOTATION</scope>
    <source>
        <strain evidence="3">CCAP 1055/1</strain>
    </source>
</reference>
<accession>B7FSS4</accession>
<evidence type="ECO:0000256" key="1">
    <source>
        <dbReference type="SAM" id="MobiDB-lite"/>
    </source>
</evidence>
<dbReference type="HOGENOM" id="CLU_359636_0_0_1"/>
<keyword evidence="3" id="KW-1185">Reference proteome</keyword>
<dbReference type="OMA" id="YHALASN"/>
<sequence>MSPASRGTPECPRKKSKKFHTTTYPLPNLQSFAWMGESGNLLSPRETNHGLDTYVNRVDDRLFDFFVSSSSILCVAPEAPGSSAAEGSINCFCLDKSTMSARAIRALRGESNRIPFVDRTEISHEEEDSEDETKSGTELPIRASAFAGMEDSDEDDEEDDADEEAIERIDLTSKDRPTEFTLKAKDSNDSEDETEEDLDALLDEFKERDFLGSTQEDTGIDESATESSPFEHILSGIDIRDLDIDYSTRTSFLPAAASAATSLPQTPTNTGRKNRKAFFFGVARDGWVRPPNFVGGGIGMDTYDGREQQRLPWPYNIHPSFLENDRSGSGRTMKFEFFTFVHSDNYRNELADYQQIQQSGDLNALVMFVRHHPFVTDALLQLSLVLYQTNHSQEGLLLLRRCLWIYECSSLLRFARGLEGCCLMDADQPENSIYFKALFRLVQVSHRATLPRTALAVSRFILSLDPLRDPTGVLLSIDYHALASNAVSSDRWLVDLIDSGVVLLWYREDSALDKLLNADLRNLPNMAYSYALALFRLHSDSPSEESFEKANHAIQAAMSQFPEIVGLLLQRNEVDISGRSFRRDWITVLDLASERSRSLRNEWLSTVNDGAIVVAATLQACDLITKIFVETSAKLWSDDGVQQWVFDNMKMLYSRRLDFLEVPESLSPALIRYISCDPSDYESHLPLLPQDANVVDVNLIALAMDINPNLPRLLRRMPPMDNGAGQLEGHRLHDGFSAAQPLLGGPPSQMIDPDWPIVEVFWRSFLPWTHVDGVIPPRR</sequence>
<dbReference type="Proteomes" id="UP000000759">
    <property type="component" value="Chromosome 2"/>
</dbReference>
<evidence type="ECO:0000313" key="2">
    <source>
        <dbReference type="EMBL" id="EEC50530.1"/>
    </source>
</evidence>
<feature type="region of interest" description="Disordered" evidence="1">
    <location>
        <begin position="118"/>
        <end position="196"/>
    </location>
</feature>
<dbReference type="Pfam" id="PF04910">
    <property type="entry name" value="Tcf25"/>
    <property type="match status" value="1"/>
</dbReference>
<dbReference type="RefSeq" id="XP_002177716.1">
    <property type="nucleotide sequence ID" value="XM_002177680.1"/>
</dbReference>
<dbReference type="AlphaFoldDB" id="B7FSS4"/>
<protein>
    <submittedName>
        <fullName evidence="2">Uncharacterized protein</fullName>
    </submittedName>
</protein>
<dbReference type="GO" id="GO:1990112">
    <property type="term" value="C:RQC complex"/>
    <property type="evidence" value="ECO:0007669"/>
    <property type="project" value="TreeGrafter"/>
</dbReference>
<dbReference type="PANTHER" id="PTHR22684">
    <property type="entry name" value="NULP1-RELATED"/>
    <property type="match status" value="1"/>
</dbReference>
<dbReference type="PANTHER" id="PTHR22684:SF0">
    <property type="entry name" value="RIBOSOME QUALITY CONTROL COMPLEX SUBUNIT TCF25"/>
    <property type="match status" value="1"/>
</dbReference>
<reference evidence="2 3" key="1">
    <citation type="journal article" date="2008" name="Nature">
        <title>The Phaeodactylum genome reveals the evolutionary history of diatom genomes.</title>
        <authorList>
            <person name="Bowler C."/>
            <person name="Allen A.E."/>
            <person name="Badger J.H."/>
            <person name="Grimwood J."/>
            <person name="Jabbari K."/>
            <person name="Kuo A."/>
            <person name="Maheswari U."/>
            <person name="Martens C."/>
            <person name="Maumus F."/>
            <person name="Otillar R.P."/>
            <person name="Rayko E."/>
            <person name="Salamov A."/>
            <person name="Vandepoele K."/>
            <person name="Beszteri B."/>
            <person name="Gruber A."/>
            <person name="Heijde M."/>
            <person name="Katinka M."/>
            <person name="Mock T."/>
            <person name="Valentin K."/>
            <person name="Verret F."/>
            <person name="Berges J.A."/>
            <person name="Brownlee C."/>
            <person name="Cadoret J.P."/>
            <person name="Chiovitti A."/>
            <person name="Choi C.J."/>
            <person name="Coesel S."/>
            <person name="De Martino A."/>
            <person name="Detter J.C."/>
            <person name="Durkin C."/>
            <person name="Falciatore A."/>
            <person name="Fournet J."/>
            <person name="Haruta M."/>
            <person name="Huysman M.J."/>
            <person name="Jenkins B.D."/>
            <person name="Jiroutova K."/>
            <person name="Jorgensen R.E."/>
            <person name="Joubert Y."/>
            <person name="Kaplan A."/>
            <person name="Kroger N."/>
            <person name="Kroth P.G."/>
            <person name="La Roche J."/>
            <person name="Lindquist E."/>
            <person name="Lommer M."/>
            <person name="Martin-Jezequel V."/>
            <person name="Lopez P.J."/>
            <person name="Lucas S."/>
            <person name="Mangogna M."/>
            <person name="McGinnis K."/>
            <person name="Medlin L.K."/>
            <person name="Montsant A."/>
            <person name="Oudot-Le Secq M.P."/>
            <person name="Napoli C."/>
            <person name="Obornik M."/>
            <person name="Parker M.S."/>
            <person name="Petit J.L."/>
            <person name="Porcel B.M."/>
            <person name="Poulsen N."/>
            <person name="Robison M."/>
            <person name="Rychlewski L."/>
            <person name="Rynearson T.A."/>
            <person name="Schmutz J."/>
            <person name="Shapiro H."/>
            <person name="Siaut M."/>
            <person name="Stanley M."/>
            <person name="Sussman M.R."/>
            <person name="Taylor A.R."/>
            <person name="Vardi A."/>
            <person name="von Dassow P."/>
            <person name="Vyverman W."/>
            <person name="Willis A."/>
            <person name="Wyrwicz L.S."/>
            <person name="Rokhsar D.S."/>
            <person name="Weissenbach J."/>
            <person name="Armbrust E.V."/>
            <person name="Green B.R."/>
            <person name="Van de Peer Y."/>
            <person name="Grigoriev I.V."/>
        </authorList>
    </citation>
    <scope>NUCLEOTIDE SEQUENCE [LARGE SCALE GENOMIC DNA]</scope>
    <source>
        <strain evidence="2 3">CCAP 1055/1</strain>
    </source>
</reference>
<proteinExistence type="predicted"/>